<dbReference type="GO" id="GO:0016874">
    <property type="term" value="F:ligase activity"/>
    <property type="evidence" value="ECO:0007669"/>
    <property type="project" value="UniProtKB-KW"/>
</dbReference>
<feature type="domain" description="ATP-grasp" evidence="4">
    <location>
        <begin position="87"/>
        <end position="286"/>
    </location>
</feature>
<keyword evidence="2" id="KW-0547">Nucleotide-binding</keyword>
<organism evidence="5">
    <name type="scientific">hydrothermal vent metagenome</name>
    <dbReference type="NCBI Taxonomy" id="652676"/>
    <lineage>
        <taxon>unclassified sequences</taxon>
        <taxon>metagenomes</taxon>
        <taxon>ecological metagenomes</taxon>
    </lineage>
</organism>
<gene>
    <name evidence="5" type="ORF">MNBD_GAMMA24-1769</name>
</gene>
<dbReference type="Gene3D" id="3.30.470.20">
    <property type="entry name" value="ATP-grasp fold, B domain"/>
    <property type="match status" value="1"/>
</dbReference>
<name>A0A3B1B364_9ZZZZ</name>
<protein>
    <submittedName>
        <fullName evidence="5">Argininosuccinate lyase</fullName>
        <ecNumber evidence="5">4.3.2.1</ecNumber>
    </submittedName>
</protein>
<dbReference type="SUPFAM" id="SSF56059">
    <property type="entry name" value="Glutathione synthetase ATP-binding domain-like"/>
    <property type="match status" value="1"/>
</dbReference>
<evidence type="ECO:0000256" key="1">
    <source>
        <dbReference type="ARBA" id="ARBA00022598"/>
    </source>
</evidence>
<proteinExistence type="predicted"/>
<evidence type="ECO:0000259" key="4">
    <source>
        <dbReference type="PROSITE" id="PS50975"/>
    </source>
</evidence>
<keyword evidence="5" id="KW-0456">Lyase</keyword>
<dbReference type="Pfam" id="PF13535">
    <property type="entry name" value="ATP-grasp_4"/>
    <property type="match status" value="1"/>
</dbReference>
<evidence type="ECO:0000313" key="5">
    <source>
        <dbReference type="EMBL" id="VAX12779.1"/>
    </source>
</evidence>
<evidence type="ECO:0000256" key="3">
    <source>
        <dbReference type="ARBA" id="ARBA00022840"/>
    </source>
</evidence>
<dbReference type="InterPro" id="IPR011761">
    <property type="entry name" value="ATP-grasp"/>
</dbReference>
<dbReference type="Gene3D" id="3.40.50.20">
    <property type="match status" value="1"/>
</dbReference>
<dbReference type="AlphaFoldDB" id="A0A3B1B364"/>
<dbReference type="Pfam" id="PF18130">
    <property type="entry name" value="ATPgrasp_N"/>
    <property type="match status" value="1"/>
</dbReference>
<keyword evidence="3" id="KW-0067">ATP-binding</keyword>
<dbReference type="GO" id="GO:0005524">
    <property type="term" value="F:ATP binding"/>
    <property type="evidence" value="ECO:0007669"/>
    <property type="project" value="UniProtKB-KW"/>
</dbReference>
<dbReference type="PANTHER" id="PTHR43585:SF2">
    <property type="entry name" value="ATP-GRASP ENZYME FSQD"/>
    <property type="match status" value="1"/>
</dbReference>
<dbReference type="EMBL" id="UOFZ01000064">
    <property type="protein sequence ID" value="VAX12779.1"/>
    <property type="molecule type" value="Genomic_DNA"/>
</dbReference>
<sequence>MGLVVQIASRGEYSLISEVHDGLHVDFENPRSALANILQQAAKTPFAAVLGSDDSTVELAAQAAAELGLPHNPPAAARLTRRKDLARTHLARHGCAVPRYWLIKLEHNLDSQISDICWPCVIKPLNLSASRGVIRANNRAEFHAAVTRVRKIIANSGKGFEQKHVLVEEYIDGVEVAYEGFLDNGILTSLVIFDKPDPLTGPFFEETIYVTPSQLPAAMQEKINQRVAQACRAYGLITGPVHAELRVNEKDAWILEVACRTIGGDCARSLDQSNFNLEELTLALAMGKTVHTQALEDARGVMMIPVKQAGILRRVEGLAAAQKVEHIESIDIIIREGHELIPLPEGNQYPGYIFARAETPDAVIAALHKAHAKLNFVVAPAIRLQRE</sequence>
<dbReference type="GO" id="GO:0004056">
    <property type="term" value="F:argininosuccinate lyase activity"/>
    <property type="evidence" value="ECO:0007669"/>
    <property type="project" value="UniProtKB-EC"/>
</dbReference>
<dbReference type="PANTHER" id="PTHR43585">
    <property type="entry name" value="FUMIPYRROLE BIOSYNTHESIS PROTEIN C"/>
    <property type="match status" value="1"/>
</dbReference>
<dbReference type="InterPro" id="IPR052032">
    <property type="entry name" value="ATP-dep_AA_Ligase"/>
</dbReference>
<evidence type="ECO:0000256" key="2">
    <source>
        <dbReference type="ARBA" id="ARBA00022741"/>
    </source>
</evidence>
<dbReference type="PROSITE" id="PS50975">
    <property type="entry name" value="ATP_GRASP"/>
    <property type="match status" value="1"/>
</dbReference>
<dbReference type="InterPro" id="IPR040570">
    <property type="entry name" value="LAL_C2"/>
</dbReference>
<keyword evidence="1" id="KW-0436">Ligase</keyword>
<dbReference type="InterPro" id="IPR041472">
    <property type="entry name" value="BL00235/CARNS1_N"/>
</dbReference>
<dbReference type="GO" id="GO:0046872">
    <property type="term" value="F:metal ion binding"/>
    <property type="evidence" value="ECO:0007669"/>
    <property type="project" value="InterPro"/>
</dbReference>
<dbReference type="EC" id="4.3.2.1" evidence="5"/>
<dbReference type="Pfam" id="PF18603">
    <property type="entry name" value="LAL_C2"/>
    <property type="match status" value="1"/>
</dbReference>
<accession>A0A3B1B364</accession>
<reference evidence="5" key="1">
    <citation type="submission" date="2018-06" db="EMBL/GenBank/DDBJ databases">
        <authorList>
            <person name="Zhirakovskaya E."/>
        </authorList>
    </citation>
    <scope>NUCLEOTIDE SEQUENCE</scope>
</reference>